<comment type="caution">
    <text evidence="13">The sequence shown here is derived from an EMBL/GenBank/DDBJ whole genome shotgun (WGS) entry which is preliminary data.</text>
</comment>
<dbReference type="PANTHER" id="PTHR32552">
    <property type="entry name" value="FERRICHROME IRON RECEPTOR-RELATED"/>
    <property type="match status" value="1"/>
</dbReference>
<evidence type="ECO:0000256" key="7">
    <source>
        <dbReference type="ARBA" id="ARBA00023077"/>
    </source>
</evidence>
<keyword evidence="3" id="KW-0813">Transport</keyword>
<evidence type="ECO:0000259" key="12">
    <source>
        <dbReference type="Pfam" id="PF07715"/>
    </source>
</evidence>
<keyword evidence="9 13" id="KW-0675">Receptor</keyword>
<dbReference type="PROSITE" id="PS01156">
    <property type="entry name" value="TONB_DEPENDENT_REC_2"/>
    <property type="match status" value="1"/>
</dbReference>
<dbReference type="PANTHER" id="PTHR32552:SF74">
    <property type="entry name" value="HYDROXAMATE SIDEROPHORE RECEPTOR FHUE"/>
    <property type="match status" value="1"/>
</dbReference>
<evidence type="ECO:0000256" key="9">
    <source>
        <dbReference type="ARBA" id="ARBA00023170"/>
    </source>
</evidence>
<evidence type="ECO:0000313" key="14">
    <source>
        <dbReference type="Proteomes" id="UP001180825"/>
    </source>
</evidence>
<dbReference type="InterPro" id="IPR012910">
    <property type="entry name" value="Plug_dom"/>
</dbReference>
<evidence type="ECO:0000256" key="11">
    <source>
        <dbReference type="SAM" id="MobiDB-lite"/>
    </source>
</evidence>
<evidence type="ECO:0000256" key="5">
    <source>
        <dbReference type="ARBA" id="ARBA00022692"/>
    </source>
</evidence>
<feature type="region of interest" description="Disordered" evidence="11">
    <location>
        <begin position="85"/>
        <end position="111"/>
    </location>
</feature>
<dbReference type="InterPro" id="IPR037066">
    <property type="entry name" value="Plug_dom_sf"/>
</dbReference>
<feature type="domain" description="TonB-dependent receptor plug" evidence="12">
    <location>
        <begin position="32"/>
        <end position="76"/>
    </location>
</feature>
<gene>
    <name evidence="13" type="ORF">J2X21_001391</name>
</gene>
<dbReference type="InterPro" id="IPR010917">
    <property type="entry name" value="TonB_rcpt_CS"/>
</dbReference>
<reference evidence="13 14" key="1">
    <citation type="submission" date="2023-07" db="EMBL/GenBank/DDBJ databases">
        <title>Sorghum-associated microbial communities from plants grown in Nebraska, USA.</title>
        <authorList>
            <person name="Schachtman D."/>
        </authorList>
    </citation>
    <scope>NUCLEOTIDE SEQUENCE [LARGE SCALE GENOMIC DNA]</scope>
    <source>
        <strain evidence="13 14">BE316</strain>
    </source>
</reference>
<keyword evidence="5" id="KW-0812">Transmembrane</keyword>
<evidence type="ECO:0000256" key="6">
    <source>
        <dbReference type="ARBA" id="ARBA00022729"/>
    </source>
</evidence>
<dbReference type="SUPFAM" id="SSF56935">
    <property type="entry name" value="Porins"/>
    <property type="match status" value="2"/>
</dbReference>
<comment type="similarity">
    <text evidence="2">Belongs to the TonB-dependent receptor family.</text>
</comment>
<proteinExistence type="inferred from homology"/>
<keyword evidence="6" id="KW-0732">Signal</keyword>
<evidence type="ECO:0000256" key="8">
    <source>
        <dbReference type="ARBA" id="ARBA00023136"/>
    </source>
</evidence>
<dbReference type="Gene3D" id="2.170.130.10">
    <property type="entry name" value="TonB-dependent receptor, plug domain"/>
    <property type="match status" value="1"/>
</dbReference>
<dbReference type="Proteomes" id="UP001180825">
    <property type="component" value="Unassembled WGS sequence"/>
</dbReference>
<dbReference type="RefSeq" id="WP_310326556.1">
    <property type="nucleotide sequence ID" value="NZ_JAVDXV010000002.1"/>
</dbReference>
<evidence type="ECO:0000256" key="4">
    <source>
        <dbReference type="ARBA" id="ARBA00022452"/>
    </source>
</evidence>
<evidence type="ECO:0000256" key="1">
    <source>
        <dbReference type="ARBA" id="ARBA00004571"/>
    </source>
</evidence>
<evidence type="ECO:0000256" key="3">
    <source>
        <dbReference type="ARBA" id="ARBA00022448"/>
    </source>
</evidence>
<dbReference type="InterPro" id="IPR036942">
    <property type="entry name" value="Beta-barrel_TonB_sf"/>
</dbReference>
<keyword evidence="8" id="KW-0472">Membrane</keyword>
<feature type="compositionally biased region" description="Basic residues" evidence="11">
    <location>
        <begin position="85"/>
        <end position="100"/>
    </location>
</feature>
<comment type="subcellular location">
    <subcellularLocation>
        <location evidence="1">Cell outer membrane</location>
        <topology evidence="1">Multi-pass membrane protein</topology>
    </subcellularLocation>
</comment>
<protein>
    <submittedName>
        <fullName evidence="13">Outer membrane receptor for ferric coprogen and ferric-rhodotorulic acid</fullName>
    </submittedName>
</protein>
<dbReference type="Gene3D" id="2.40.170.20">
    <property type="entry name" value="TonB-dependent receptor, beta-barrel domain"/>
    <property type="match status" value="1"/>
</dbReference>
<organism evidence="13 14">
    <name type="scientific">Roseateles asaccharophilus</name>
    <dbReference type="NCBI Taxonomy" id="582607"/>
    <lineage>
        <taxon>Bacteria</taxon>
        <taxon>Pseudomonadati</taxon>
        <taxon>Pseudomonadota</taxon>
        <taxon>Betaproteobacteria</taxon>
        <taxon>Burkholderiales</taxon>
        <taxon>Sphaerotilaceae</taxon>
        <taxon>Roseateles</taxon>
    </lineage>
</organism>
<accession>A0ABU2A500</accession>
<dbReference type="InterPro" id="IPR039426">
    <property type="entry name" value="TonB-dep_rcpt-like"/>
</dbReference>
<keyword evidence="7" id="KW-0798">TonB box</keyword>
<keyword evidence="14" id="KW-1185">Reference proteome</keyword>
<sequence>MLPTVRVVANRLDDKSYTVDATPSATGLTLSPRETPQSLTVITQERLKDQAMSSISDALQSTPGVSFKATDRAQAAQAVWQGRLRRPPARPQHRRRRGLGKRADVHRHNPVTQLSERVGQPAYAVASLMAKYDLSKQSFVQPNIDDLFDKKYYSSSWSGYTCGKPRGATLTARYQF</sequence>
<evidence type="ECO:0000313" key="13">
    <source>
        <dbReference type="EMBL" id="MDR7332265.1"/>
    </source>
</evidence>
<evidence type="ECO:0000256" key="2">
    <source>
        <dbReference type="ARBA" id="ARBA00009810"/>
    </source>
</evidence>
<dbReference type="EMBL" id="JAVDXV010000002">
    <property type="protein sequence ID" value="MDR7332265.1"/>
    <property type="molecule type" value="Genomic_DNA"/>
</dbReference>
<name>A0ABU2A500_9BURK</name>
<evidence type="ECO:0000256" key="10">
    <source>
        <dbReference type="ARBA" id="ARBA00023237"/>
    </source>
</evidence>
<keyword evidence="4" id="KW-1134">Transmembrane beta strand</keyword>
<keyword evidence="10" id="KW-0998">Cell outer membrane</keyword>
<dbReference type="Pfam" id="PF07715">
    <property type="entry name" value="Plug"/>
    <property type="match status" value="1"/>
</dbReference>